<evidence type="ECO:0000313" key="2">
    <source>
        <dbReference type="WBParaSite" id="Hba_00169"/>
    </source>
</evidence>
<dbReference type="WBParaSite" id="Hba_00169">
    <property type="protein sequence ID" value="Hba_00169"/>
    <property type="gene ID" value="Hba_00169"/>
</dbReference>
<name>A0A1I7W6D3_HETBA</name>
<proteinExistence type="predicted"/>
<protein>
    <submittedName>
        <fullName evidence="2">Transmembrane protein</fullName>
    </submittedName>
</protein>
<evidence type="ECO:0000313" key="1">
    <source>
        <dbReference type="Proteomes" id="UP000095283"/>
    </source>
</evidence>
<reference evidence="2" key="1">
    <citation type="submission" date="2016-11" db="UniProtKB">
        <authorList>
            <consortium name="WormBaseParasite"/>
        </authorList>
    </citation>
    <scope>IDENTIFICATION</scope>
</reference>
<keyword evidence="1" id="KW-1185">Reference proteome</keyword>
<organism evidence="1 2">
    <name type="scientific">Heterorhabditis bacteriophora</name>
    <name type="common">Entomopathogenic nematode worm</name>
    <dbReference type="NCBI Taxonomy" id="37862"/>
    <lineage>
        <taxon>Eukaryota</taxon>
        <taxon>Metazoa</taxon>
        <taxon>Ecdysozoa</taxon>
        <taxon>Nematoda</taxon>
        <taxon>Chromadorea</taxon>
        <taxon>Rhabditida</taxon>
        <taxon>Rhabditina</taxon>
        <taxon>Rhabditomorpha</taxon>
        <taxon>Strongyloidea</taxon>
        <taxon>Heterorhabditidae</taxon>
        <taxon>Heterorhabditis</taxon>
    </lineage>
</organism>
<sequence length="82" mass="9641">MRGNFKASYRLNDAITKDEWTITPHSLYQSIEYFTLNTMMTTLLSVVVFEASYDAMKFFFNLDVAVSQKLKPKYKTFLVMHL</sequence>
<dbReference type="AlphaFoldDB" id="A0A1I7W6D3"/>
<dbReference type="Proteomes" id="UP000095283">
    <property type="component" value="Unplaced"/>
</dbReference>
<accession>A0A1I7W6D3</accession>